<keyword evidence="2" id="KW-1185">Reference proteome</keyword>
<dbReference type="Proteomes" id="UP001652431">
    <property type="component" value="Unassembled WGS sequence"/>
</dbReference>
<sequence>MAGCRICKQEMLTAQGCAIGTVHINGKVYPRIKAGDARDFNPSMEEGERCGDCGAMKGFFHHFGCDIERCPVCGMQMISCDCEDVYYEGIGEE</sequence>
<evidence type="ECO:0000313" key="1">
    <source>
        <dbReference type="EMBL" id="MCU6686778.1"/>
    </source>
</evidence>
<name>A0ABT2RMY0_9FIRM</name>
<dbReference type="EMBL" id="JAOQJU010000010">
    <property type="protein sequence ID" value="MCU6686778.1"/>
    <property type="molecule type" value="Genomic_DNA"/>
</dbReference>
<organism evidence="1 2">
    <name type="scientific">Dorea acetigenes</name>
    <dbReference type="NCBI Taxonomy" id="2981787"/>
    <lineage>
        <taxon>Bacteria</taxon>
        <taxon>Bacillati</taxon>
        <taxon>Bacillota</taxon>
        <taxon>Clostridia</taxon>
        <taxon>Lachnospirales</taxon>
        <taxon>Lachnospiraceae</taxon>
        <taxon>Dorea</taxon>
    </lineage>
</organism>
<evidence type="ECO:0000313" key="2">
    <source>
        <dbReference type="Proteomes" id="UP001652431"/>
    </source>
</evidence>
<dbReference type="RefSeq" id="WP_158370100.1">
    <property type="nucleotide sequence ID" value="NZ_JAOQJU010000010.1"/>
</dbReference>
<gene>
    <name evidence="1" type="ORF">OCV99_09515</name>
</gene>
<protein>
    <recommendedName>
        <fullName evidence="3">TerY-C metal binding domain-containing protein</fullName>
    </recommendedName>
</protein>
<accession>A0ABT2RMY0</accession>
<proteinExistence type="predicted"/>
<comment type="caution">
    <text evidence="1">The sequence shown here is derived from an EMBL/GenBank/DDBJ whole genome shotgun (WGS) entry which is preliminary data.</text>
</comment>
<evidence type="ECO:0008006" key="3">
    <source>
        <dbReference type="Google" id="ProtNLM"/>
    </source>
</evidence>
<reference evidence="1 2" key="1">
    <citation type="journal article" date="2021" name="ISME Commun">
        <title>Automated analysis of genomic sequences facilitates high-throughput and comprehensive description of bacteria.</title>
        <authorList>
            <person name="Hitch T.C.A."/>
        </authorList>
    </citation>
    <scope>NUCLEOTIDE SEQUENCE [LARGE SCALE GENOMIC DNA]</scope>
    <source>
        <strain evidence="1 2">Sanger_03</strain>
    </source>
</reference>